<name>A0ABQ3B1K7_9GAMM</name>
<gene>
    <name evidence="7" type="ORF">GCM10007071_17960</name>
</gene>
<dbReference type="Proteomes" id="UP000601597">
    <property type="component" value="Unassembled WGS sequence"/>
</dbReference>
<keyword evidence="5" id="KW-0472">Membrane</keyword>
<organism evidence="7 8">
    <name type="scientific">Marinobacter zhanjiangensis</name>
    <dbReference type="NCBI Taxonomy" id="578215"/>
    <lineage>
        <taxon>Bacteria</taxon>
        <taxon>Pseudomonadati</taxon>
        <taxon>Pseudomonadota</taxon>
        <taxon>Gammaproteobacteria</taxon>
        <taxon>Pseudomonadales</taxon>
        <taxon>Marinobacteraceae</taxon>
        <taxon>Marinobacter</taxon>
    </lineage>
</organism>
<comment type="subcellular location">
    <subcellularLocation>
        <location evidence="1">Cell membrane</location>
    </subcellularLocation>
</comment>
<keyword evidence="8" id="KW-1185">Reference proteome</keyword>
<evidence type="ECO:0000259" key="6">
    <source>
        <dbReference type="Pfam" id="PF00535"/>
    </source>
</evidence>
<evidence type="ECO:0000313" key="7">
    <source>
        <dbReference type="EMBL" id="GGY71195.1"/>
    </source>
</evidence>
<comment type="caution">
    <text evidence="7">The sequence shown here is derived from an EMBL/GenBank/DDBJ whole genome shotgun (WGS) entry which is preliminary data.</text>
</comment>
<evidence type="ECO:0000256" key="3">
    <source>
        <dbReference type="ARBA" id="ARBA00022676"/>
    </source>
</evidence>
<sequence length="245" mass="27275">MPRSTAVSIIVPVLNESASIVPALERLSALRDAGAEVIVVDGGSADDTVALATPLCDRVVDSDRGRALQMNRGAAEATGEVLLFLHADTVLPEGADQALEAFRPSNHAWGRFDVRLSGTRPLFRLIAFMMNLRSRLTGIATGDQGIFVRRSLFEDLGGYRELPLMEDVELCRRLRRVSRPFCIGTPVITDSRRWEQLGAWHTIVLMWRLRWRYWRGGDPAELARAYRADVRHPGSPTKKKGASDR</sequence>
<evidence type="ECO:0000256" key="4">
    <source>
        <dbReference type="ARBA" id="ARBA00022679"/>
    </source>
</evidence>
<protein>
    <submittedName>
        <fullName evidence="7">Glycosyl transferase family 2</fullName>
    </submittedName>
</protein>
<evidence type="ECO:0000256" key="5">
    <source>
        <dbReference type="ARBA" id="ARBA00023136"/>
    </source>
</evidence>
<dbReference type="EMBL" id="BMXV01000003">
    <property type="protein sequence ID" value="GGY71195.1"/>
    <property type="molecule type" value="Genomic_DNA"/>
</dbReference>
<dbReference type="InterPro" id="IPR001173">
    <property type="entry name" value="Glyco_trans_2-like"/>
</dbReference>
<keyword evidence="2" id="KW-1003">Cell membrane</keyword>
<dbReference type="PANTHER" id="PTHR43646:SF2">
    <property type="entry name" value="GLYCOSYLTRANSFERASE 2-LIKE DOMAIN-CONTAINING PROTEIN"/>
    <property type="match status" value="1"/>
</dbReference>
<dbReference type="Pfam" id="PF00535">
    <property type="entry name" value="Glycos_transf_2"/>
    <property type="match status" value="1"/>
</dbReference>
<dbReference type="PANTHER" id="PTHR43646">
    <property type="entry name" value="GLYCOSYLTRANSFERASE"/>
    <property type="match status" value="1"/>
</dbReference>
<proteinExistence type="predicted"/>
<dbReference type="RefSeq" id="WP_227712400.1">
    <property type="nucleotide sequence ID" value="NZ_BMXV01000003.1"/>
</dbReference>
<accession>A0ABQ3B1K7</accession>
<evidence type="ECO:0000313" key="8">
    <source>
        <dbReference type="Proteomes" id="UP000601597"/>
    </source>
</evidence>
<dbReference type="InterPro" id="IPR026461">
    <property type="entry name" value="Trfase_2_rSAM/seldom_assoc"/>
</dbReference>
<dbReference type="InterPro" id="IPR029044">
    <property type="entry name" value="Nucleotide-diphossugar_trans"/>
</dbReference>
<dbReference type="Gene3D" id="3.90.550.10">
    <property type="entry name" value="Spore Coat Polysaccharide Biosynthesis Protein SpsA, Chain A"/>
    <property type="match status" value="1"/>
</dbReference>
<dbReference type="NCBIfam" id="TIGR04283">
    <property type="entry name" value="glyco_like_mftF"/>
    <property type="match status" value="1"/>
</dbReference>
<keyword evidence="3" id="KW-0328">Glycosyltransferase</keyword>
<dbReference type="GO" id="GO:0016740">
    <property type="term" value="F:transferase activity"/>
    <property type="evidence" value="ECO:0007669"/>
    <property type="project" value="UniProtKB-KW"/>
</dbReference>
<evidence type="ECO:0000256" key="1">
    <source>
        <dbReference type="ARBA" id="ARBA00004236"/>
    </source>
</evidence>
<dbReference type="SUPFAM" id="SSF53448">
    <property type="entry name" value="Nucleotide-diphospho-sugar transferases"/>
    <property type="match status" value="1"/>
</dbReference>
<dbReference type="CDD" id="cd02522">
    <property type="entry name" value="GT_2_like_a"/>
    <property type="match status" value="1"/>
</dbReference>
<reference evidence="8" key="1">
    <citation type="journal article" date="2019" name="Int. J. Syst. Evol. Microbiol.">
        <title>The Global Catalogue of Microorganisms (GCM) 10K type strain sequencing project: providing services to taxonomists for standard genome sequencing and annotation.</title>
        <authorList>
            <consortium name="The Broad Institute Genomics Platform"/>
            <consortium name="The Broad Institute Genome Sequencing Center for Infectious Disease"/>
            <person name="Wu L."/>
            <person name="Ma J."/>
        </authorList>
    </citation>
    <scope>NUCLEOTIDE SEQUENCE [LARGE SCALE GENOMIC DNA]</scope>
    <source>
        <strain evidence="8">KCTC 22280</strain>
    </source>
</reference>
<keyword evidence="4 7" id="KW-0808">Transferase</keyword>
<feature type="domain" description="Glycosyltransferase 2-like" evidence="6">
    <location>
        <begin position="8"/>
        <end position="150"/>
    </location>
</feature>
<evidence type="ECO:0000256" key="2">
    <source>
        <dbReference type="ARBA" id="ARBA00022475"/>
    </source>
</evidence>